<comment type="pathway">
    <text evidence="1 8">Amino-acid biosynthesis; L-lysine biosynthesis via DAP pathway; DL-2,6-diaminopimelate from LL-2,6-diaminopimelate: step 1/1.</text>
</comment>
<dbReference type="Proteomes" id="UP000036061">
    <property type="component" value="Chromosome"/>
</dbReference>
<feature type="binding site" evidence="8">
    <location>
        <position position="69"/>
    </location>
    <ligand>
        <name>substrate</name>
    </ligand>
</feature>
<protein>
    <recommendedName>
        <fullName evidence="3 8">Diaminopimelate epimerase</fullName>
        <shortName evidence="8">DAP epimerase</shortName>
        <ecNumber evidence="3 8">5.1.1.7</ecNumber>
    </recommendedName>
    <alternativeName>
        <fullName evidence="8">PLP-independent amino acid racemase</fullName>
    </alternativeName>
</protein>
<feature type="active site" description="Proton acceptor" evidence="8">
    <location>
        <position position="216"/>
    </location>
</feature>
<feature type="binding site" evidence="8">
    <location>
        <begin position="217"/>
        <end position="218"/>
    </location>
    <ligand>
        <name>substrate</name>
    </ligand>
</feature>
<keyword evidence="4 8" id="KW-0028">Amino-acid biosynthesis</keyword>
<feature type="binding site" evidence="8">
    <location>
        <begin position="206"/>
        <end position="207"/>
    </location>
    <ligand>
        <name>substrate</name>
    </ligand>
</feature>
<evidence type="ECO:0000256" key="1">
    <source>
        <dbReference type="ARBA" id="ARBA00005196"/>
    </source>
</evidence>
<comment type="similarity">
    <text evidence="2 8">Belongs to the diaminopimelate epimerase family.</text>
</comment>
<evidence type="ECO:0000313" key="11">
    <source>
        <dbReference type="Proteomes" id="UP000036061"/>
    </source>
</evidence>
<dbReference type="PANTHER" id="PTHR31689">
    <property type="entry name" value="DIAMINOPIMELATE EPIMERASE, CHLOROPLASTIC"/>
    <property type="match status" value="1"/>
</dbReference>
<keyword evidence="6 8" id="KW-0413">Isomerase</keyword>
<reference evidence="10 11" key="1">
    <citation type="journal article" date="2015" name="Genome Announc.">
        <title>Draft Genome Sequence of Brevibacillus brevis DZQ7, a Plant Growth-Promoting Rhizobacterium with Broad-Spectrum Antimicrobial Activity.</title>
        <authorList>
            <person name="Hou Q."/>
            <person name="Wang C."/>
            <person name="Hou X."/>
            <person name="Xia Z."/>
            <person name="Ye J."/>
            <person name="Liu K."/>
            <person name="Liu H."/>
            <person name="Wang J."/>
            <person name="Guo H."/>
            <person name="Yu X."/>
            <person name="Yang Y."/>
            <person name="Du B."/>
            <person name="Ding Y."/>
        </authorList>
    </citation>
    <scope>NUCLEOTIDE SEQUENCE [LARGE SCALE GENOMIC DNA]</scope>
    <source>
        <strain evidence="10 11">DZQ7</strain>
    </source>
</reference>
<gene>
    <name evidence="8" type="primary">dapF</name>
    <name evidence="10" type="ORF">AB432_016215</name>
</gene>
<feature type="active site" description="Proton donor" evidence="8">
    <location>
        <position position="78"/>
    </location>
</feature>
<dbReference type="RefSeq" id="WP_048033158.1">
    <property type="nucleotide sequence ID" value="NZ_CP030117.1"/>
</dbReference>
<evidence type="ECO:0000256" key="7">
    <source>
        <dbReference type="ARBA" id="ARBA00051712"/>
    </source>
</evidence>
<evidence type="ECO:0000256" key="5">
    <source>
        <dbReference type="ARBA" id="ARBA00023154"/>
    </source>
</evidence>
<dbReference type="NCBIfam" id="TIGR00652">
    <property type="entry name" value="DapF"/>
    <property type="match status" value="1"/>
</dbReference>
<proteinExistence type="inferred from homology"/>
<accession>A0A2Z4MIZ6</accession>
<evidence type="ECO:0000313" key="10">
    <source>
        <dbReference type="EMBL" id="AWX56485.1"/>
    </source>
</evidence>
<dbReference type="HAMAP" id="MF_00197">
    <property type="entry name" value="DAP_epimerase"/>
    <property type="match status" value="1"/>
</dbReference>
<dbReference type="InterPro" id="IPR018510">
    <property type="entry name" value="DAP_epimerase_AS"/>
</dbReference>
<dbReference type="AlphaFoldDB" id="A0A2Z4MIZ6"/>
<evidence type="ECO:0000256" key="9">
    <source>
        <dbReference type="PROSITE-ProRule" id="PRU10125"/>
    </source>
</evidence>
<feature type="site" description="Could be important to modulate the pK values of the two catalytic cysteine residues" evidence="8">
    <location>
        <position position="153"/>
    </location>
</feature>
<comment type="caution">
    <text evidence="8">Lacks conserved residue(s) required for the propagation of feature annotation.</text>
</comment>
<evidence type="ECO:0000256" key="8">
    <source>
        <dbReference type="HAMAP-Rule" id="MF_00197"/>
    </source>
</evidence>
<evidence type="ECO:0000256" key="4">
    <source>
        <dbReference type="ARBA" id="ARBA00022605"/>
    </source>
</evidence>
<comment type="catalytic activity">
    <reaction evidence="7 8">
        <text>(2S,6S)-2,6-diaminopimelate = meso-2,6-diaminopimelate</text>
        <dbReference type="Rhea" id="RHEA:15393"/>
        <dbReference type="ChEBI" id="CHEBI:57609"/>
        <dbReference type="ChEBI" id="CHEBI:57791"/>
        <dbReference type="EC" id="5.1.1.7"/>
    </reaction>
</comment>
<dbReference type="PANTHER" id="PTHR31689:SF0">
    <property type="entry name" value="DIAMINOPIMELATE EPIMERASE"/>
    <property type="match status" value="1"/>
</dbReference>
<feature type="binding site" evidence="8">
    <location>
        <position position="16"/>
    </location>
    <ligand>
        <name>substrate</name>
    </ligand>
</feature>
<feature type="binding site" evidence="8">
    <location>
        <position position="188"/>
    </location>
    <ligand>
        <name>substrate</name>
    </ligand>
</feature>
<dbReference type="GO" id="GO:0008837">
    <property type="term" value="F:diaminopimelate epimerase activity"/>
    <property type="evidence" value="ECO:0007669"/>
    <property type="project" value="UniProtKB-UniRule"/>
</dbReference>
<evidence type="ECO:0000256" key="2">
    <source>
        <dbReference type="ARBA" id="ARBA00010219"/>
    </source>
</evidence>
<dbReference type="GO" id="GO:0009089">
    <property type="term" value="P:lysine biosynthetic process via diaminopimelate"/>
    <property type="evidence" value="ECO:0007669"/>
    <property type="project" value="UniProtKB-UniRule"/>
</dbReference>
<name>A0A2Z4MIZ6_BREBE</name>
<keyword evidence="5 8" id="KW-0457">Lysine biosynthesis</keyword>
<dbReference type="Pfam" id="PF01678">
    <property type="entry name" value="DAP_epimerase"/>
    <property type="match status" value="2"/>
</dbReference>
<dbReference type="EC" id="5.1.1.7" evidence="3 8"/>
<keyword evidence="8" id="KW-0963">Cytoplasm</keyword>
<dbReference type="PROSITE" id="PS01326">
    <property type="entry name" value="DAP_EPIMERASE"/>
    <property type="match status" value="1"/>
</dbReference>
<comment type="function">
    <text evidence="8">Catalyzes the stereoinversion of LL-2,6-diaminopimelate (L,L-DAP) to meso-diaminopimelate (meso-DAP), a precursor of L-lysine and an essential component of the bacterial peptidoglycan.</text>
</comment>
<feature type="active site" evidence="9">
    <location>
        <position position="78"/>
    </location>
</feature>
<comment type="subcellular location">
    <subcellularLocation>
        <location evidence="8">Cytoplasm</location>
    </subcellularLocation>
</comment>
<dbReference type="InterPro" id="IPR001653">
    <property type="entry name" value="DAP_epimerase_DapF"/>
</dbReference>
<evidence type="ECO:0000256" key="6">
    <source>
        <dbReference type="ARBA" id="ARBA00023235"/>
    </source>
</evidence>
<dbReference type="Gene3D" id="3.10.310.10">
    <property type="entry name" value="Diaminopimelate Epimerase, Chain A, domain 1"/>
    <property type="match status" value="2"/>
</dbReference>
<evidence type="ECO:0000256" key="3">
    <source>
        <dbReference type="ARBA" id="ARBA00013080"/>
    </source>
</evidence>
<feature type="binding site" evidence="8">
    <location>
        <begin position="79"/>
        <end position="80"/>
    </location>
    <ligand>
        <name>substrate</name>
    </ligand>
</feature>
<feature type="site" description="Could be important to modulate the pK values of the two catalytic cysteine residues" evidence="8">
    <location>
        <position position="206"/>
    </location>
</feature>
<dbReference type="SUPFAM" id="SSF54506">
    <property type="entry name" value="Diaminopimelate epimerase-like"/>
    <property type="match status" value="2"/>
</dbReference>
<dbReference type="GO" id="GO:0005829">
    <property type="term" value="C:cytosol"/>
    <property type="evidence" value="ECO:0007669"/>
    <property type="project" value="TreeGrafter"/>
</dbReference>
<dbReference type="UniPathway" id="UPA00034">
    <property type="reaction ID" value="UER00025"/>
</dbReference>
<organism evidence="10 11">
    <name type="scientific">Brevibacillus brevis</name>
    <name type="common">Bacillus brevis</name>
    <dbReference type="NCBI Taxonomy" id="1393"/>
    <lineage>
        <taxon>Bacteria</taxon>
        <taxon>Bacillati</taxon>
        <taxon>Bacillota</taxon>
        <taxon>Bacilli</taxon>
        <taxon>Bacillales</taxon>
        <taxon>Paenibacillaceae</taxon>
        <taxon>Brevibacillus</taxon>
    </lineage>
</organism>
<dbReference type="EMBL" id="CP030117">
    <property type="protein sequence ID" value="AWX56485.1"/>
    <property type="molecule type" value="Genomic_DNA"/>
</dbReference>
<sequence>MFDRGVPFTKMNGCGNDFIVVDNRDGLLNEVALSAFVQNVCRRGTSIGADGFMLLENSNIADFKMRYFNADGSEGEMCGNGARCMSRFAYHIGAAKTKMSFETMAGIYQAELNQNGVKVKFPDVQLQALKLNQPYEWDGPSDLYHYGVVGVPHTVWFVKNVFAIADDQLREWGRMVRNDQQQFPNGTNVNFVELIDRQTLRIRTYERGVEAETYACGSGSTAAAIIAGVLGHVDTSVNLLTRGGPLKISYHLTDDAAESVYLEGNSKLVAEGHLLPDAWITNKTQVDIFKGLE</sequence>
<comment type="subunit">
    <text evidence="8">Homodimer.</text>
</comment>